<evidence type="ECO:0000256" key="8">
    <source>
        <dbReference type="ARBA" id="ARBA00022982"/>
    </source>
</evidence>
<evidence type="ECO:0000256" key="12">
    <source>
        <dbReference type="ARBA" id="ARBA00037975"/>
    </source>
</evidence>
<evidence type="ECO:0000256" key="11">
    <source>
        <dbReference type="ARBA" id="ARBA00023136"/>
    </source>
</evidence>
<comment type="cofactor">
    <cofactor evidence="1">
        <name>heme b</name>
        <dbReference type="ChEBI" id="CHEBI:60344"/>
    </cofactor>
</comment>
<keyword evidence="7" id="KW-0479">Metal-binding</keyword>
<reference evidence="15 16" key="1">
    <citation type="submission" date="2020-08" db="EMBL/GenBank/DDBJ databases">
        <title>Functional genomics of gut bacteria from endangered species of beetles.</title>
        <authorList>
            <person name="Carlos-Shanley C."/>
        </authorList>
    </citation>
    <scope>NUCLEOTIDE SEQUENCE [LARGE SCALE GENOMIC DNA]</scope>
    <source>
        <strain evidence="15 16">S00198</strain>
    </source>
</reference>
<name>A0A7X0PCD6_9BURK</name>
<dbReference type="Proteomes" id="UP000575083">
    <property type="component" value="Unassembled WGS sequence"/>
</dbReference>
<sequence>MPSPTPPTASRPARYTRTAMLMHWVLGLALIGAFCVGLYMTSLPFSPARLKLYNWHKWAGITILALSVLRLLWRATHRPPALPAAMVQAMPRWQTLAHHATHGLLYVLFLAVPLIGWAYSSAAGFPIVFLGLWQLPDFVPVDKELAEAIKPWHLYSACTMAALVVLHVAAALKHQFIDRDGLIARMLPGPR</sequence>
<evidence type="ECO:0000256" key="6">
    <source>
        <dbReference type="ARBA" id="ARBA00022692"/>
    </source>
</evidence>
<evidence type="ECO:0000313" key="16">
    <source>
        <dbReference type="Proteomes" id="UP000575083"/>
    </source>
</evidence>
<keyword evidence="5" id="KW-0349">Heme</keyword>
<dbReference type="InterPro" id="IPR011577">
    <property type="entry name" value="Cyt_b561_bac/Ni-Hgenase"/>
</dbReference>
<feature type="domain" description="Cytochrome b561 bacterial/Ni-hydrogenase" evidence="14">
    <location>
        <begin position="14"/>
        <end position="189"/>
    </location>
</feature>
<evidence type="ECO:0000259" key="14">
    <source>
        <dbReference type="Pfam" id="PF01292"/>
    </source>
</evidence>
<dbReference type="EMBL" id="JACHLK010000003">
    <property type="protein sequence ID" value="MBB6559224.1"/>
    <property type="molecule type" value="Genomic_DNA"/>
</dbReference>
<dbReference type="PANTHER" id="PTHR30529:SF1">
    <property type="entry name" value="CYTOCHROME B561 HOMOLOG 2"/>
    <property type="match status" value="1"/>
</dbReference>
<keyword evidence="9 13" id="KW-1133">Transmembrane helix</keyword>
<dbReference type="GO" id="GO:0022904">
    <property type="term" value="P:respiratory electron transport chain"/>
    <property type="evidence" value="ECO:0007669"/>
    <property type="project" value="InterPro"/>
</dbReference>
<dbReference type="SUPFAM" id="SSF81342">
    <property type="entry name" value="Transmembrane di-heme cytochromes"/>
    <property type="match status" value="1"/>
</dbReference>
<keyword evidence="11 13" id="KW-0472">Membrane</keyword>
<dbReference type="GO" id="GO:0005886">
    <property type="term" value="C:plasma membrane"/>
    <property type="evidence" value="ECO:0007669"/>
    <property type="project" value="UniProtKB-SubCell"/>
</dbReference>
<keyword evidence="10" id="KW-0408">Iron</keyword>
<dbReference type="InterPro" id="IPR016174">
    <property type="entry name" value="Di-haem_cyt_TM"/>
</dbReference>
<evidence type="ECO:0000256" key="13">
    <source>
        <dbReference type="SAM" id="Phobius"/>
    </source>
</evidence>
<dbReference type="RefSeq" id="WP_184856653.1">
    <property type="nucleotide sequence ID" value="NZ_JACHLK010000003.1"/>
</dbReference>
<feature type="transmembrane region" description="Helical" evidence="13">
    <location>
        <begin position="104"/>
        <end position="132"/>
    </location>
</feature>
<keyword evidence="16" id="KW-1185">Reference proteome</keyword>
<evidence type="ECO:0000256" key="2">
    <source>
        <dbReference type="ARBA" id="ARBA00004651"/>
    </source>
</evidence>
<comment type="subcellular location">
    <subcellularLocation>
        <location evidence="2">Cell membrane</location>
        <topology evidence="2">Multi-pass membrane protein</topology>
    </subcellularLocation>
</comment>
<dbReference type="PANTHER" id="PTHR30529">
    <property type="entry name" value="CYTOCHROME B561"/>
    <property type="match status" value="1"/>
</dbReference>
<feature type="transmembrane region" description="Helical" evidence="13">
    <location>
        <begin position="152"/>
        <end position="172"/>
    </location>
</feature>
<dbReference type="GO" id="GO:0009055">
    <property type="term" value="F:electron transfer activity"/>
    <property type="evidence" value="ECO:0007669"/>
    <property type="project" value="InterPro"/>
</dbReference>
<keyword evidence="4" id="KW-1003">Cell membrane</keyword>
<keyword evidence="3" id="KW-0813">Transport</keyword>
<evidence type="ECO:0000256" key="4">
    <source>
        <dbReference type="ARBA" id="ARBA00022475"/>
    </source>
</evidence>
<dbReference type="GO" id="GO:0046872">
    <property type="term" value="F:metal ion binding"/>
    <property type="evidence" value="ECO:0007669"/>
    <property type="project" value="UniProtKB-KW"/>
</dbReference>
<keyword evidence="6 13" id="KW-0812">Transmembrane</keyword>
<comment type="caution">
    <text evidence="15">The sequence shown here is derived from an EMBL/GenBank/DDBJ whole genome shotgun (WGS) entry which is preliminary data.</text>
</comment>
<evidence type="ECO:0000256" key="10">
    <source>
        <dbReference type="ARBA" id="ARBA00023004"/>
    </source>
</evidence>
<keyword evidence="8" id="KW-0249">Electron transport</keyword>
<dbReference type="Pfam" id="PF01292">
    <property type="entry name" value="Ni_hydr_CYTB"/>
    <property type="match status" value="1"/>
</dbReference>
<dbReference type="Gene3D" id="1.20.950.20">
    <property type="entry name" value="Transmembrane di-heme cytochromes, Chain C"/>
    <property type="match status" value="1"/>
</dbReference>
<evidence type="ECO:0000256" key="3">
    <source>
        <dbReference type="ARBA" id="ARBA00022448"/>
    </source>
</evidence>
<evidence type="ECO:0000313" key="15">
    <source>
        <dbReference type="EMBL" id="MBB6559224.1"/>
    </source>
</evidence>
<gene>
    <name evidence="15" type="ORF">HNP48_001891</name>
</gene>
<feature type="transmembrane region" description="Helical" evidence="13">
    <location>
        <begin position="21"/>
        <end position="43"/>
    </location>
</feature>
<organism evidence="15 16">
    <name type="scientific">Acidovorax soli</name>
    <dbReference type="NCBI Taxonomy" id="592050"/>
    <lineage>
        <taxon>Bacteria</taxon>
        <taxon>Pseudomonadati</taxon>
        <taxon>Pseudomonadota</taxon>
        <taxon>Betaproteobacteria</taxon>
        <taxon>Burkholderiales</taxon>
        <taxon>Comamonadaceae</taxon>
        <taxon>Acidovorax</taxon>
    </lineage>
</organism>
<comment type="similarity">
    <text evidence="12">Belongs to the cytochrome b561 family.</text>
</comment>
<feature type="transmembrane region" description="Helical" evidence="13">
    <location>
        <begin position="55"/>
        <end position="73"/>
    </location>
</feature>
<proteinExistence type="inferred from homology"/>
<dbReference type="AlphaFoldDB" id="A0A7X0PCD6"/>
<evidence type="ECO:0000256" key="5">
    <source>
        <dbReference type="ARBA" id="ARBA00022617"/>
    </source>
</evidence>
<accession>A0A7X0PCD6</accession>
<dbReference type="GO" id="GO:0020037">
    <property type="term" value="F:heme binding"/>
    <property type="evidence" value="ECO:0007669"/>
    <property type="project" value="TreeGrafter"/>
</dbReference>
<evidence type="ECO:0000256" key="7">
    <source>
        <dbReference type="ARBA" id="ARBA00022723"/>
    </source>
</evidence>
<protein>
    <submittedName>
        <fullName evidence="15">Cytochrome b561</fullName>
    </submittedName>
</protein>
<evidence type="ECO:0000256" key="9">
    <source>
        <dbReference type="ARBA" id="ARBA00022989"/>
    </source>
</evidence>
<dbReference type="InterPro" id="IPR052168">
    <property type="entry name" value="Cytochrome_b561_oxidase"/>
</dbReference>
<evidence type="ECO:0000256" key="1">
    <source>
        <dbReference type="ARBA" id="ARBA00001970"/>
    </source>
</evidence>